<keyword evidence="5" id="KW-1185">Reference proteome</keyword>
<dbReference type="PANTHER" id="PTHR23172:SF68">
    <property type="entry name" value="DNAJ DOMAIN PROTEIN"/>
    <property type="match status" value="1"/>
</dbReference>
<feature type="region of interest" description="Disordered" evidence="2">
    <location>
        <begin position="240"/>
        <end position="275"/>
    </location>
</feature>
<dbReference type="FunFam" id="1.10.287.110:FF:000009">
    <property type="entry name" value="Auxilin-related protein 1"/>
    <property type="match status" value="1"/>
</dbReference>
<feature type="region of interest" description="Disordered" evidence="2">
    <location>
        <begin position="297"/>
        <end position="316"/>
    </location>
</feature>
<dbReference type="Proteomes" id="UP000091857">
    <property type="component" value="Chromosome 2"/>
</dbReference>
<gene>
    <name evidence="4" type="ORF">MANES_02G167200v8</name>
</gene>
<name>A0A2C9WEN2_MANES</name>
<dbReference type="PANTHER" id="PTHR23172">
    <property type="entry name" value="AUXILIN/CYCLIN G-ASSOCIATED KINASE-RELATED"/>
    <property type="match status" value="1"/>
</dbReference>
<evidence type="ECO:0000256" key="2">
    <source>
        <dbReference type="SAM" id="MobiDB-lite"/>
    </source>
</evidence>
<evidence type="ECO:0000259" key="3">
    <source>
        <dbReference type="PROSITE" id="PS50076"/>
    </source>
</evidence>
<organism evidence="4 5">
    <name type="scientific">Manihot esculenta</name>
    <name type="common">Cassava</name>
    <name type="synonym">Jatropha manihot</name>
    <dbReference type="NCBI Taxonomy" id="3983"/>
    <lineage>
        <taxon>Eukaryota</taxon>
        <taxon>Viridiplantae</taxon>
        <taxon>Streptophyta</taxon>
        <taxon>Embryophyta</taxon>
        <taxon>Tracheophyta</taxon>
        <taxon>Spermatophyta</taxon>
        <taxon>Magnoliopsida</taxon>
        <taxon>eudicotyledons</taxon>
        <taxon>Gunneridae</taxon>
        <taxon>Pentapetalae</taxon>
        <taxon>rosids</taxon>
        <taxon>fabids</taxon>
        <taxon>Malpighiales</taxon>
        <taxon>Euphorbiaceae</taxon>
        <taxon>Crotonoideae</taxon>
        <taxon>Manihoteae</taxon>
        <taxon>Manihot</taxon>
    </lineage>
</organism>
<dbReference type="OrthoDB" id="1717591at2759"/>
<protein>
    <recommendedName>
        <fullName evidence="3">J domain-containing protein</fullName>
    </recommendedName>
</protein>
<dbReference type="STRING" id="3983.A0A2C9WEN2"/>
<evidence type="ECO:0000313" key="4">
    <source>
        <dbReference type="EMBL" id="OAY58318.1"/>
    </source>
</evidence>
<evidence type="ECO:0000256" key="1">
    <source>
        <dbReference type="ARBA" id="ARBA00023054"/>
    </source>
</evidence>
<feature type="compositionally biased region" description="Polar residues" evidence="2">
    <location>
        <begin position="242"/>
        <end position="257"/>
    </location>
</feature>
<feature type="region of interest" description="Disordered" evidence="2">
    <location>
        <begin position="1"/>
        <end position="58"/>
    </location>
</feature>
<dbReference type="PROSITE" id="PS50076">
    <property type="entry name" value="DNAJ_2"/>
    <property type="match status" value="1"/>
</dbReference>
<feature type="compositionally biased region" description="Basic and acidic residues" evidence="2">
    <location>
        <begin position="303"/>
        <end position="316"/>
    </location>
</feature>
<reference evidence="5" key="1">
    <citation type="journal article" date="2016" name="Nat. Biotechnol.">
        <title>Sequencing wild and cultivated cassava and related species reveals extensive interspecific hybridization and genetic diversity.</title>
        <authorList>
            <person name="Bredeson J.V."/>
            <person name="Lyons J.B."/>
            <person name="Prochnik S.E."/>
            <person name="Wu G.A."/>
            <person name="Ha C.M."/>
            <person name="Edsinger-Gonzales E."/>
            <person name="Grimwood J."/>
            <person name="Schmutz J."/>
            <person name="Rabbi I.Y."/>
            <person name="Egesi C."/>
            <person name="Nauluvula P."/>
            <person name="Lebot V."/>
            <person name="Ndunguru J."/>
            <person name="Mkamilo G."/>
            <person name="Bart R.S."/>
            <person name="Setter T.L."/>
            <person name="Gleadow R.M."/>
            <person name="Kulakow P."/>
            <person name="Ferguson M.E."/>
            <person name="Rounsley S."/>
            <person name="Rokhsar D.S."/>
        </authorList>
    </citation>
    <scope>NUCLEOTIDE SEQUENCE [LARGE SCALE GENOMIC DNA]</scope>
    <source>
        <strain evidence="5">cv. AM560-2</strain>
    </source>
</reference>
<dbReference type="AlphaFoldDB" id="A0A2C9WEN2"/>
<dbReference type="InterPro" id="IPR001623">
    <property type="entry name" value="DnaJ_domain"/>
</dbReference>
<dbReference type="GO" id="GO:0030276">
    <property type="term" value="F:clathrin binding"/>
    <property type="evidence" value="ECO:0000318"/>
    <property type="project" value="GO_Central"/>
</dbReference>
<proteinExistence type="predicted"/>
<dbReference type="SUPFAM" id="SSF46565">
    <property type="entry name" value="Chaperone J-domain"/>
    <property type="match status" value="1"/>
</dbReference>
<dbReference type="GO" id="GO:0072318">
    <property type="term" value="P:clathrin coat disassembly"/>
    <property type="evidence" value="ECO:0000318"/>
    <property type="project" value="GO_Central"/>
</dbReference>
<dbReference type="GO" id="GO:0072583">
    <property type="term" value="P:clathrin-dependent endocytosis"/>
    <property type="evidence" value="ECO:0000318"/>
    <property type="project" value="GO_Central"/>
</dbReference>
<dbReference type="InterPro" id="IPR036869">
    <property type="entry name" value="J_dom_sf"/>
</dbReference>
<sequence>MDEFGVLTESFGLKSQGKSSPMAASRRTNNTSSAQTRNLASNSASNQNSSSYASTSAHNSNSLNGSFFNDNETLFSSKKPQNFGGLDDGFDIFGGFQSNSRQTTNNGAGSSFDYDSIFSNSNNLNAKSSFDGDILSGLNSSGSISTDDIFGTYDSKPKQTATIDDFFGTVGGKTKSPSRNESVDFDDLIPGFDSSFSLKKGETTGMNRSTFTALDDPFVVLETTSTTMKSTSIDPLEEFSKFNHSGSTKPPGSTNASPLRPPPRPGQVLKSNKVKGSNVASIDELEDFAMGRVQNNAGRSIHHAREVSERQPAKATKYKEAEVAAWKNHEKSANDLESFFSMGFRSNSVPRSRTATVDPVFDAKINNKGAAVAQRKSSGASSGIRKASSTTSIVDDFSSLFGDASFFGEFEEVEGESEERRRARLSRHQRTQDRVAKAVADMNQRDLQTQHEQEERRRIADKMDAEIKRWAAGKEGNMRALLSSLQHVLSPDYGWEPVSLTDLITSSSVKKVYRKATLCVHPDKVQQKGATLEQKYTAEKVFDILKEAWNKFNKEELS</sequence>
<comment type="caution">
    <text evidence="4">The sequence shown here is derived from an EMBL/GenBank/DDBJ whole genome shotgun (WGS) entry which is preliminary data.</text>
</comment>
<feature type="compositionally biased region" description="Low complexity" evidence="2">
    <location>
        <begin position="38"/>
        <end position="58"/>
    </location>
</feature>
<dbReference type="Gramene" id="Manes.02G167200.1.v8.1">
    <property type="protein sequence ID" value="Manes.02G167200.1.v8.1.CDS"/>
    <property type="gene ID" value="Manes.02G167200.v8.1"/>
</dbReference>
<dbReference type="GO" id="GO:0005737">
    <property type="term" value="C:cytoplasm"/>
    <property type="evidence" value="ECO:0000318"/>
    <property type="project" value="GO_Central"/>
</dbReference>
<accession>A0A2C9WEN2</accession>
<feature type="domain" description="J" evidence="3">
    <location>
        <begin position="493"/>
        <end position="557"/>
    </location>
</feature>
<feature type="compositionally biased region" description="Polar residues" evidence="2">
    <location>
        <begin position="26"/>
        <end position="37"/>
    </location>
</feature>
<dbReference type="Gene3D" id="1.10.287.110">
    <property type="entry name" value="DnaJ domain"/>
    <property type="match status" value="1"/>
</dbReference>
<dbReference type="GO" id="GO:0031982">
    <property type="term" value="C:vesicle"/>
    <property type="evidence" value="ECO:0000318"/>
    <property type="project" value="GO_Central"/>
</dbReference>
<dbReference type="EMBL" id="CM004388">
    <property type="protein sequence ID" value="OAY58318.1"/>
    <property type="molecule type" value="Genomic_DNA"/>
</dbReference>
<evidence type="ECO:0000313" key="5">
    <source>
        <dbReference type="Proteomes" id="UP000091857"/>
    </source>
</evidence>
<keyword evidence="1" id="KW-0175">Coiled coil</keyword>